<name>A0A5J4PKY8_9ZZZZ</name>
<dbReference type="InterPro" id="IPR017850">
    <property type="entry name" value="Alkaline_phosphatase_core_sf"/>
</dbReference>
<dbReference type="Gene3D" id="3.40.720.10">
    <property type="entry name" value="Alkaline Phosphatase, subunit A"/>
    <property type="match status" value="1"/>
</dbReference>
<reference evidence="1" key="1">
    <citation type="submission" date="2019-03" db="EMBL/GenBank/DDBJ databases">
        <title>Single cell metagenomics reveals metabolic interactions within the superorganism composed of flagellate Streblomastix strix and complex community of Bacteroidetes bacteria on its surface.</title>
        <authorList>
            <person name="Treitli S.C."/>
            <person name="Kolisko M."/>
            <person name="Husnik F."/>
            <person name="Keeling P."/>
            <person name="Hampl V."/>
        </authorList>
    </citation>
    <scope>NUCLEOTIDE SEQUENCE</scope>
    <source>
        <strain evidence="1">STM</strain>
    </source>
</reference>
<comment type="caution">
    <text evidence="1">The sequence shown here is derived from an EMBL/GenBank/DDBJ whole genome shotgun (WGS) entry which is preliminary data.</text>
</comment>
<feature type="non-terminal residue" evidence="1">
    <location>
        <position position="1"/>
    </location>
</feature>
<dbReference type="AlphaFoldDB" id="A0A5J4PKY8"/>
<dbReference type="GO" id="GO:0004619">
    <property type="term" value="F:phosphoglycerate mutase activity"/>
    <property type="evidence" value="ECO:0007669"/>
    <property type="project" value="UniProtKB-EC"/>
</dbReference>
<evidence type="ECO:0000313" key="1">
    <source>
        <dbReference type="EMBL" id="KAA6309189.1"/>
    </source>
</evidence>
<sequence length="53" mass="6089">CEIRTHTADPIPFLLWYPGIEPDKVQVYDEDAAAKGKYGLLKESEFMNLLMCQ</sequence>
<dbReference type="EC" id="5.4.2.12" evidence="1"/>
<keyword evidence="1" id="KW-0413">Isomerase</keyword>
<gene>
    <name evidence="1" type="ORF">EZS27_039268</name>
</gene>
<organism evidence="1">
    <name type="scientific">termite gut metagenome</name>
    <dbReference type="NCBI Taxonomy" id="433724"/>
    <lineage>
        <taxon>unclassified sequences</taxon>
        <taxon>metagenomes</taxon>
        <taxon>organismal metagenomes</taxon>
    </lineage>
</organism>
<proteinExistence type="predicted"/>
<protein>
    <submittedName>
        <fullName evidence="1">2 3-bisphosphoglycerate-independent phosphoglycerate mutase</fullName>
        <ecNumber evidence="1">5.4.2.12</ecNumber>
    </submittedName>
</protein>
<accession>A0A5J4PKY8</accession>
<dbReference type="EMBL" id="SNRY01008075">
    <property type="protein sequence ID" value="KAA6309189.1"/>
    <property type="molecule type" value="Genomic_DNA"/>
</dbReference>